<dbReference type="EMBL" id="JAPFFJ010000003">
    <property type="protein sequence ID" value="KAJ6431860.1"/>
    <property type="molecule type" value="Genomic_DNA"/>
</dbReference>
<evidence type="ECO:0000313" key="1">
    <source>
        <dbReference type="EMBL" id="KAJ6431860.1"/>
    </source>
</evidence>
<proteinExistence type="predicted"/>
<accession>A0AAD6PK00</accession>
<name>A0AAD6PK00_9ROSI</name>
<gene>
    <name evidence="1" type="ORF">OIU84_019188</name>
</gene>
<organism evidence="1 2">
    <name type="scientific">Salix udensis</name>
    <dbReference type="NCBI Taxonomy" id="889485"/>
    <lineage>
        <taxon>Eukaryota</taxon>
        <taxon>Viridiplantae</taxon>
        <taxon>Streptophyta</taxon>
        <taxon>Embryophyta</taxon>
        <taxon>Tracheophyta</taxon>
        <taxon>Spermatophyta</taxon>
        <taxon>Magnoliopsida</taxon>
        <taxon>eudicotyledons</taxon>
        <taxon>Gunneridae</taxon>
        <taxon>Pentapetalae</taxon>
        <taxon>rosids</taxon>
        <taxon>fabids</taxon>
        <taxon>Malpighiales</taxon>
        <taxon>Salicaceae</taxon>
        <taxon>Saliceae</taxon>
        <taxon>Salix</taxon>
    </lineage>
</organism>
<keyword evidence="2" id="KW-1185">Reference proteome</keyword>
<dbReference type="AlphaFoldDB" id="A0AAD6PK00"/>
<sequence length="84" mass="9060">MRGVAVVMLLDSGEVRAEFEAMTSEELPAGKQAILISDGGKAQLHNGPMAQSQAGYLKEEEAVHHQSLDVRVKKEHATTPSAFE</sequence>
<reference evidence="1 2" key="1">
    <citation type="journal article" date="2023" name="Int. J. Mol. Sci.">
        <title>De Novo Assembly and Annotation of 11 Diverse Shrub Willow (Salix) Genomes Reveals Novel Gene Organization in Sex-Linked Regions.</title>
        <authorList>
            <person name="Hyden B."/>
            <person name="Feng K."/>
            <person name="Yates T.B."/>
            <person name="Jawdy S."/>
            <person name="Cereghino C."/>
            <person name="Smart L.B."/>
            <person name="Muchero W."/>
        </authorList>
    </citation>
    <scope>NUCLEOTIDE SEQUENCE [LARGE SCALE GENOMIC DNA]</scope>
    <source>
        <tissue evidence="1">Shoot tip</tissue>
    </source>
</reference>
<dbReference type="Proteomes" id="UP001162972">
    <property type="component" value="Chromosome 10"/>
</dbReference>
<comment type="caution">
    <text evidence="1">The sequence shown here is derived from an EMBL/GenBank/DDBJ whole genome shotgun (WGS) entry which is preliminary data.</text>
</comment>
<evidence type="ECO:0000313" key="2">
    <source>
        <dbReference type="Proteomes" id="UP001162972"/>
    </source>
</evidence>
<protein>
    <submittedName>
        <fullName evidence="1">Uncharacterized protein</fullName>
    </submittedName>
</protein>